<reference evidence="3 4" key="1">
    <citation type="submission" date="2019-06" db="EMBL/GenBank/DDBJ databases">
        <title>Sorghum-associated microbial communities from plants grown in Nebraska, USA.</title>
        <authorList>
            <person name="Schachtman D."/>
        </authorList>
    </citation>
    <scope>NUCLEOTIDE SEQUENCE [LARGE SCALE GENOMIC DNA]</scope>
    <source>
        <strain evidence="3 4">1225</strain>
    </source>
</reference>
<dbReference type="AlphaFoldDB" id="A0A561R926"/>
<dbReference type="InterPro" id="IPR011008">
    <property type="entry name" value="Dimeric_a/b-barrel"/>
</dbReference>
<dbReference type="Proteomes" id="UP000320653">
    <property type="component" value="Unassembled WGS sequence"/>
</dbReference>
<dbReference type="PANTHER" id="PTHR33606:SF3">
    <property type="entry name" value="PROTEIN YCII"/>
    <property type="match status" value="1"/>
</dbReference>
<sequence>MHYIVHCLDHEGAVEKRLANYEAHKSYLGSAGMKTVISGPLLADDNETMTGSLFVLEADSKEAVVAFNQADPFTKAGVWKTVSIHPFNKRVDNR</sequence>
<dbReference type="SUPFAM" id="SSF54909">
    <property type="entry name" value="Dimeric alpha+beta barrel"/>
    <property type="match status" value="1"/>
</dbReference>
<dbReference type="EMBL" id="VIWP01000001">
    <property type="protein sequence ID" value="TWF59142.1"/>
    <property type="molecule type" value="Genomic_DNA"/>
</dbReference>
<evidence type="ECO:0000313" key="3">
    <source>
        <dbReference type="EMBL" id="TWF59142.1"/>
    </source>
</evidence>
<evidence type="ECO:0000256" key="1">
    <source>
        <dbReference type="ARBA" id="ARBA00007689"/>
    </source>
</evidence>
<proteinExistence type="inferred from homology"/>
<dbReference type="RefSeq" id="WP_145633149.1">
    <property type="nucleotide sequence ID" value="NZ_VIWP01000001.1"/>
</dbReference>
<protein>
    <recommendedName>
        <fullName evidence="2">YCII-related domain-containing protein</fullName>
    </recommendedName>
</protein>
<name>A0A561R926_9HYPH</name>
<gene>
    <name evidence="3" type="ORF">FHW37_101948</name>
</gene>
<evidence type="ECO:0000259" key="2">
    <source>
        <dbReference type="Pfam" id="PF03795"/>
    </source>
</evidence>
<dbReference type="PANTHER" id="PTHR33606">
    <property type="entry name" value="PROTEIN YCII"/>
    <property type="match status" value="1"/>
</dbReference>
<accession>A0A561R926</accession>
<dbReference type="OrthoDB" id="2293521at2"/>
<feature type="domain" description="YCII-related" evidence="2">
    <location>
        <begin position="1"/>
        <end position="88"/>
    </location>
</feature>
<dbReference type="Gene3D" id="3.30.70.1060">
    <property type="entry name" value="Dimeric alpha+beta barrel"/>
    <property type="match status" value="1"/>
</dbReference>
<comment type="caution">
    <text evidence="3">The sequence shown here is derived from an EMBL/GenBank/DDBJ whole genome shotgun (WGS) entry which is preliminary data.</text>
</comment>
<comment type="similarity">
    <text evidence="1">Belongs to the YciI family.</text>
</comment>
<dbReference type="Pfam" id="PF03795">
    <property type="entry name" value="YCII"/>
    <property type="match status" value="1"/>
</dbReference>
<organism evidence="3 4">
    <name type="scientific">Neorhizobium alkalisoli</name>
    <dbReference type="NCBI Taxonomy" id="528178"/>
    <lineage>
        <taxon>Bacteria</taxon>
        <taxon>Pseudomonadati</taxon>
        <taxon>Pseudomonadota</taxon>
        <taxon>Alphaproteobacteria</taxon>
        <taxon>Hyphomicrobiales</taxon>
        <taxon>Rhizobiaceae</taxon>
        <taxon>Rhizobium/Agrobacterium group</taxon>
        <taxon>Neorhizobium</taxon>
    </lineage>
</organism>
<dbReference type="InterPro" id="IPR005545">
    <property type="entry name" value="YCII"/>
</dbReference>
<keyword evidence="4" id="KW-1185">Reference proteome</keyword>
<evidence type="ECO:0000313" key="4">
    <source>
        <dbReference type="Proteomes" id="UP000320653"/>
    </source>
</evidence>
<dbReference type="InterPro" id="IPR051807">
    <property type="entry name" value="Sec-metab_biosynth-assoc"/>
</dbReference>